<sequence>MDHSHYTIASEQESSIPPMRSHHSLTRREIFQNLANRILYSKFYMILYLVMAILSVWSIFLSFQQGCSSSSLFIVLESIINGTMIAEVAIRLTALGRNYWRSTSNILDILLVVFCFITLILVLEGCGSGHKAEQVLDTLLLILRNAVQCWRLYTMIRKNSLIANPRVAAIDFSNVRSQSLDIDGFGAEGYADDEPMFLAEASDDEI</sequence>
<keyword evidence="9" id="KW-1185">Reference proteome</keyword>
<dbReference type="PANTHER" id="PTHR38483:SF1">
    <property type="entry name" value="ION TRANSPORT DOMAIN-CONTAINING PROTEIN"/>
    <property type="match status" value="1"/>
</dbReference>
<dbReference type="EMBL" id="BQFW01000009">
    <property type="protein sequence ID" value="GJJ74675.1"/>
    <property type="molecule type" value="Genomic_DNA"/>
</dbReference>
<keyword evidence="2 6" id="KW-0812">Transmembrane</keyword>
<dbReference type="Proteomes" id="UP000827284">
    <property type="component" value="Unassembled WGS sequence"/>
</dbReference>
<organism evidence="8 9">
    <name type="scientific">Entomortierella parvispora</name>
    <dbReference type="NCBI Taxonomy" id="205924"/>
    <lineage>
        <taxon>Eukaryota</taxon>
        <taxon>Fungi</taxon>
        <taxon>Fungi incertae sedis</taxon>
        <taxon>Mucoromycota</taxon>
        <taxon>Mortierellomycotina</taxon>
        <taxon>Mortierellomycetes</taxon>
        <taxon>Mortierellales</taxon>
        <taxon>Mortierellaceae</taxon>
        <taxon>Entomortierella</taxon>
    </lineage>
</organism>
<reference evidence="8" key="1">
    <citation type="submission" date="2021-11" db="EMBL/GenBank/DDBJ databases">
        <authorList>
            <person name="Herlambang A."/>
            <person name="Guo Y."/>
            <person name="Takashima Y."/>
            <person name="Nishizawa T."/>
        </authorList>
    </citation>
    <scope>NUCLEOTIDE SEQUENCE</scope>
    <source>
        <strain evidence="8">E1425</strain>
    </source>
</reference>
<feature type="transmembrane region" description="Helical" evidence="6">
    <location>
        <begin position="72"/>
        <end position="94"/>
    </location>
</feature>
<dbReference type="OrthoDB" id="429183at2759"/>
<comment type="caution">
    <text evidence="8">The sequence shown here is derived from an EMBL/GenBank/DDBJ whole genome shotgun (WGS) entry which is preliminary data.</text>
</comment>
<evidence type="ECO:0000256" key="1">
    <source>
        <dbReference type="ARBA" id="ARBA00004141"/>
    </source>
</evidence>
<dbReference type="GO" id="GO:0016020">
    <property type="term" value="C:membrane"/>
    <property type="evidence" value="ECO:0007669"/>
    <property type="project" value="UniProtKB-SubCell"/>
</dbReference>
<protein>
    <recommendedName>
        <fullName evidence="7">Ion transport domain-containing protein</fullName>
    </recommendedName>
</protein>
<feature type="transmembrane region" description="Helical" evidence="6">
    <location>
        <begin position="43"/>
        <end position="60"/>
    </location>
</feature>
<evidence type="ECO:0000256" key="2">
    <source>
        <dbReference type="ARBA" id="ARBA00022692"/>
    </source>
</evidence>
<name>A0A9P3HDR3_9FUNG</name>
<gene>
    <name evidence="8" type="ORF">EMPS_07033</name>
</gene>
<evidence type="ECO:0000313" key="9">
    <source>
        <dbReference type="Proteomes" id="UP000827284"/>
    </source>
</evidence>
<dbReference type="InterPro" id="IPR005821">
    <property type="entry name" value="Ion_trans_dom"/>
</dbReference>
<feature type="transmembrane region" description="Helical" evidence="6">
    <location>
        <begin position="106"/>
        <end position="123"/>
    </location>
</feature>
<comment type="subcellular location">
    <subcellularLocation>
        <location evidence="1">Membrane</location>
        <topology evidence="1">Multi-pass membrane protein</topology>
    </subcellularLocation>
</comment>
<dbReference type="AlphaFoldDB" id="A0A9P3HDR3"/>
<reference evidence="8" key="2">
    <citation type="journal article" date="2022" name="Microbiol. Resour. Announc.">
        <title>Whole-Genome Sequence of Entomortierella parvispora E1425, a Mucoromycotan Fungus Associated with Burkholderiaceae-Related Endosymbiotic Bacteria.</title>
        <authorList>
            <person name="Herlambang A."/>
            <person name="Guo Y."/>
            <person name="Takashima Y."/>
            <person name="Narisawa K."/>
            <person name="Ohta H."/>
            <person name="Nishizawa T."/>
        </authorList>
    </citation>
    <scope>NUCLEOTIDE SEQUENCE</scope>
    <source>
        <strain evidence="8">E1425</strain>
    </source>
</reference>
<evidence type="ECO:0000256" key="6">
    <source>
        <dbReference type="SAM" id="Phobius"/>
    </source>
</evidence>
<dbReference type="Pfam" id="PF00520">
    <property type="entry name" value="Ion_trans"/>
    <property type="match status" value="1"/>
</dbReference>
<evidence type="ECO:0000256" key="5">
    <source>
        <dbReference type="SAM" id="MobiDB-lite"/>
    </source>
</evidence>
<dbReference type="GO" id="GO:0005216">
    <property type="term" value="F:monoatomic ion channel activity"/>
    <property type="evidence" value="ECO:0007669"/>
    <property type="project" value="InterPro"/>
</dbReference>
<keyword evidence="4 6" id="KW-0472">Membrane</keyword>
<proteinExistence type="predicted"/>
<accession>A0A9P3HDR3</accession>
<feature type="region of interest" description="Disordered" evidence="5">
    <location>
        <begin position="1"/>
        <end position="20"/>
    </location>
</feature>
<dbReference type="PANTHER" id="PTHR38483">
    <property type="entry name" value="CHROMOSOME 1, WHOLE GENOME SHOTGUN SEQUENCE"/>
    <property type="match status" value="1"/>
</dbReference>
<evidence type="ECO:0000256" key="4">
    <source>
        <dbReference type="ARBA" id="ARBA00023136"/>
    </source>
</evidence>
<evidence type="ECO:0000256" key="3">
    <source>
        <dbReference type="ARBA" id="ARBA00022989"/>
    </source>
</evidence>
<dbReference type="Gene3D" id="1.20.120.350">
    <property type="entry name" value="Voltage-gated potassium channels. Chain C"/>
    <property type="match status" value="1"/>
</dbReference>
<keyword evidence="3 6" id="KW-1133">Transmembrane helix</keyword>
<evidence type="ECO:0000259" key="7">
    <source>
        <dbReference type="Pfam" id="PF00520"/>
    </source>
</evidence>
<dbReference type="InterPro" id="IPR027359">
    <property type="entry name" value="Volt_channel_dom_sf"/>
</dbReference>
<evidence type="ECO:0000313" key="8">
    <source>
        <dbReference type="EMBL" id="GJJ74675.1"/>
    </source>
</evidence>
<feature type="domain" description="Ion transport" evidence="7">
    <location>
        <begin position="43"/>
        <end position="152"/>
    </location>
</feature>